<dbReference type="Proteomes" id="UP000271889">
    <property type="component" value="Unassembled WGS sequence"/>
</dbReference>
<keyword evidence="4" id="KW-1185">Reference proteome</keyword>
<feature type="domain" description="C2H2-type" evidence="2">
    <location>
        <begin position="156"/>
        <end position="184"/>
    </location>
</feature>
<organism evidence="3 4">
    <name type="scientific">Cylicostephanus goldi</name>
    <name type="common">Nematode worm</name>
    <dbReference type="NCBI Taxonomy" id="71465"/>
    <lineage>
        <taxon>Eukaryota</taxon>
        <taxon>Metazoa</taxon>
        <taxon>Ecdysozoa</taxon>
        <taxon>Nematoda</taxon>
        <taxon>Chromadorea</taxon>
        <taxon>Rhabditida</taxon>
        <taxon>Rhabditina</taxon>
        <taxon>Rhabditomorpha</taxon>
        <taxon>Strongyloidea</taxon>
        <taxon>Strongylidae</taxon>
        <taxon>Cylicostephanus</taxon>
    </lineage>
</organism>
<sequence>GGFSPLVHSGRYSQPDLRYWDPGVPFFVETTPFSSFIDQSGGFDDITQQCEVTDVDLSNPVIGQEIQYIPMESATYVAEPAFQQPTVPPPQQLSQPLVVVPETAANDIAQQPEEIPQHDVHLFEEITQARCIECDRVIDSRGTRHDRASCSLTKYFRCPKCTASFNFERNLDVHTVIEHSSQAEYIPGSECKFCDGKRKRKSFQRYHAFLAHVRQHVKPDNFYCPSCPEEFVYP</sequence>
<proteinExistence type="predicted"/>
<gene>
    <name evidence="3" type="ORF">CGOC_LOCUS11479</name>
</gene>
<dbReference type="EMBL" id="UYRV01116667">
    <property type="protein sequence ID" value="VDN30207.1"/>
    <property type="molecule type" value="Genomic_DNA"/>
</dbReference>
<dbReference type="OrthoDB" id="5861160at2759"/>
<reference evidence="3 4" key="1">
    <citation type="submission" date="2018-11" db="EMBL/GenBank/DDBJ databases">
        <authorList>
            <consortium name="Pathogen Informatics"/>
        </authorList>
    </citation>
    <scope>NUCLEOTIDE SEQUENCE [LARGE SCALE GENOMIC DNA]</scope>
</reference>
<keyword evidence="1" id="KW-0862">Zinc</keyword>
<dbReference type="PROSITE" id="PS50157">
    <property type="entry name" value="ZINC_FINGER_C2H2_2"/>
    <property type="match status" value="1"/>
</dbReference>
<evidence type="ECO:0000259" key="2">
    <source>
        <dbReference type="PROSITE" id="PS50157"/>
    </source>
</evidence>
<evidence type="ECO:0000313" key="4">
    <source>
        <dbReference type="Proteomes" id="UP000271889"/>
    </source>
</evidence>
<keyword evidence="1" id="KW-0863">Zinc-finger</keyword>
<keyword evidence="1" id="KW-0479">Metal-binding</keyword>
<feature type="non-terminal residue" evidence="3">
    <location>
        <position position="1"/>
    </location>
</feature>
<feature type="non-terminal residue" evidence="3">
    <location>
        <position position="234"/>
    </location>
</feature>
<name>A0A3P7N6W8_CYLGO</name>
<dbReference type="Gene3D" id="3.30.160.60">
    <property type="entry name" value="Classic Zinc Finger"/>
    <property type="match status" value="1"/>
</dbReference>
<protein>
    <recommendedName>
        <fullName evidence="2">C2H2-type domain-containing protein</fullName>
    </recommendedName>
</protein>
<dbReference type="GO" id="GO:0008270">
    <property type="term" value="F:zinc ion binding"/>
    <property type="evidence" value="ECO:0007669"/>
    <property type="project" value="UniProtKB-KW"/>
</dbReference>
<dbReference type="InterPro" id="IPR013087">
    <property type="entry name" value="Znf_C2H2_type"/>
</dbReference>
<dbReference type="PROSITE" id="PS00028">
    <property type="entry name" value="ZINC_FINGER_C2H2_1"/>
    <property type="match status" value="1"/>
</dbReference>
<dbReference type="SMART" id="SM00355">
    <property type="entry name" value="ZnF_C2H2"/>
    <property type="match status" value="2"/>
</dbReference>
<accession>A0A3P7N6W8</accession>
<dbReference type="AlphaFoldDB" id="A0A3P7N6W8"/>
<evidence type="ECO:0000313" key="3">
    <source>
        <dbReference type="EMBL" id="VDN30207.1"/>
    </source>
</evidence>
<evidence type="ECO:0000256" key="1">
    <source>
        <dbReference type="PROSITE-ProRule" id="PRU00042"/>
    </source>
</evidence>